<evidence type="ECO:0000256" key="2">
    <source>
        <dbReference type="SAM" id="Phobius"/>
    </source>
</evidence>
<proteinExistence type="predicted"/>
<comment type="caution">
    <text evidence="3">The sequence shown here is derived from an EMBL/GenBank/DDBJ whole genome shotgun (WGS) entry which is preliminary data.</text>
</comment>
<dbReference type="VEuPathDB" id="FungiDB:PSTT_09076"/>
<dbReference type="Pfam" id="PF15932">
    <property type="entry name" value="DUF4748"/>
    <property type="match status" value="1"/>
</dbReference>
<evidence type="ECO:0000313" key="3">
    <source>
        <dbReference type="EMBL" id="POW06213.1"/>
    </source>
</evidence>
<dbReference type="Proteomes" id="UP000239156">
    <property type="component" value="Unassembled WGS sequence"/>
</dbReference>
<feature type="transmembrane region" description="Helical" evidence="2">
    <location>
        <begin position="6"/>
        <end position="25"/>
    </location>
</feature>
<dbReference type="AlphaFoldDB" id="A0A2S4V9K2"/>
<feature type="compositionally biased region" description="Basic and acidic residues" evidence="1">
    <location>
        <begin position="36"/>
        <end position="55"/>
    </location>
</feature>
<feature type="compositionally biased region" description="Low complexity" evidence="1">
    <location>
        <begin position="108"/>
        <end position="122"/>
    </location>
</feature>
<dbReference type="PANTHER" id="PTHR41800">
    <property type="entry name" value="EXPRESSED PROTEIN"/>
    <property type="match status" value="1"/>
</dbReference>
<evidence type="ECO:0000256" key="1">
    <source>
        <dbReference type="SAM" id="MobiDB-lite"/>
    </source>
</evidence>
<reference evidence="3" key="1">
    <citation type="submission" date="2017-12" db="EMBL/GenBank/DDBJ databases">
        <title>Gene loss provides genomic basis for host adaptation in cereal stripe rust fungi.</title>
        <authorList>
            <person name="Xia C."/>
        </authorList>
    </citation>
    <scope>NUCLEOTIDE SEQUENCE [LARGE SCALE GENOMIC DNA]</scope>
    <source>
        <strain evidence="3">93-210</strain>
    </source>
</reference>
<keyword evidence="2" id="KW-0812">Transmembrane</keyword>
<feature type="compositionally biased region" description="Polar residues" evidence="1">
    <location>
        <begin position="58"/>
        <end position="71"/>
    </location>
</feature>
<dbReference type="InterPro" id="IPR031833">
    <property type="entry name" value="DUF4748"/>
</dbReference>
<gene>
    <name evidence="3" type="ORF">PSTT_09076</name>
</gene>
<sequence length="129" mass="13951">MNTPQSMALGWGLLLVAGGGGLYLAKKDINERRRDLARRGVRATDTREWHERVADYQKSPSSTNEQQQDVDNGTAPAVKKTPSTSTLSSTADPGLSSTFSTLDRPSHRTPGSRSGPSSQPQESRAKDEP</sequence>
<keyword evidence="2" id="KW-0472">Membrane</keyword>
<dbReference type="PANTHER" id="PTHR41800:SF1">
    <property type="entry name" value="EXPRESSED PROTEIN"/>
    <property type="match status" value="1"/>
</dbReference>
<protein>
    <submittedName>
        <fullName evidence="3">Uncharacterized protein</fullName>
    </submittedName>
</protein>
<keyword evidence="4" id="KW-1185">Reference proteome</keyword>
<dbReference type="VEuPathDB" id="FungiDB:PSHT_04377"/>
<evidence type="ECO:0000313" key="4">
    <source>
        <dbReference type="Proteomes" id="UP000239156"/>
    </source>
</evidence>
<name>A0A2S4V9K2_9BASI</name>
<feature type="region of interest" description="Disordered" evidence="1">
    <location>
        <begin position="36"/>
        <end position="129"/>
    </location>
</feature>
<feature type="compositionally biased region" description="Low complexity" evidence="1">
    <location>
        <begin position="81"/>
        <end position="90"/>
    </location>
</feature>
<accession>A0A2S4V9K2</accession>
<keyword evidence="2" id="KW-1133">Transmembrane helix</keyword>
<organism evidence="3 4">
    <name type="scientific">Puccinia striiformis</name>
    <dbReference type="NCBI Taxonomy" id="27350"/>
    <lineage>
        <taxon>Eukaryota</taxon>
        <taxon>Fungi</taxon>
        <taxon>Dikarya</taxon>
        <taxon>Basidiomycota</taxon>
        <taxon>Pucciniomycotina</taxon>
        <taxon>Pucciniomycetes</taxon>
        <taxon>Pucciniales</taxon>
        <taxon>Pucciniaceae</taxon>
        <taxon>Puccinia</taxon>
    </lineage>
</organism>
<dbReference type="EMBL" id="PKSL01000089">
    <property type="protein sequence ID" value="POW06213.1"/>
    <property type="molecule type" value="Genomic_DNA"/>
</dbReference>